<dbReference type="EMBL" id="VUNG01000024">
    <property type="protein sequence ID" value="MST84937.1"/>
    <property type="molecule type" value="Genomic_DNA"/>
</dbReference>
<evidence type="ECO:0000256" key="5">
    <source>
        <dbReference type="ARBA" id="ARBA00023136"/>
    </source>
</evidence>
<dbReference type="PANTHER" id="PTHR42688:SF1">
    <property type="entry name" value="BLR5212 PROTEIN"/>
    <property type="match status" value="1"/>
</dbReference>
<evidence type="ECO:0000256" key="3">
    <source>
        <dbReference type="ARBA" id="ARBA00022692"/>
    </source>
</evidence>
<feature type="transmembrane region" description="Helical" evidence="6">
    <location>
        <begin position="35"/>
        <end position="57"/>
    </location>
</feature>
<feature type="transmembrane region" description="Helical" evidence="6">
    <location>
        <begin position="223"/>
        <end position="247"/>
    </location>
</feature>
<keyword evidence="4 6" id="KW-1133">Transmembrane helix</keyword>
<protein>
    <submittedName>
        <fullName evidence="8">MFS transporter</fullName>
    </submittedName>
</protein>
<dbReference type="InterPro" id="IPR011701">
    <property type="entry name" value="MFS"/>
</dbReference>
<organism evidence="8 9">
    <name type="scientific">Hallella mizrahii</name>
    <dbReference type="NCBI Taxonomy" id="2606637"/>
    <lineage>
        <taxon>Bacteria</taxon>
        <taxon>Pseudomonadati</taxon>
        <taxon>Bacteroidota</taxon>
        <taxon>Bacteroidia</taxon>
        <taxon>Bacteroidales</taxon>
        <taxon>Prevotellaceae</taxon>
        <taxon>Hallella</taxon>
    </lineage>
</organism>
<feature type="transmembrane region" description="Helical" evidence="6">
    <location>
        <begin position="147"/>
        <end position="168"/>
    </location>
</feature>
<accession>A0A7K0KG83</accession>
<dbReference type="InterPro" id="IPR020846">
    <property type="entry name" value="MFS_dom"/>
</dbReference>
<dbReference type="InterPro" id="IPR052425">
    <property type="entry name" value="Uncharacterized_MFS-type"/>
</dbReference>
<dbReference type="RefSeq" id="WP_154534525.1">
    <property type="nucleotide sequence ID" value="NZ_VUNG01000024.1"/>
</dbReference>
<dbReference type="CDD" id="cd17370">
    <property type="entry name" value="MFS_MJ1317_like"/>
    <property type="match status" value="1"/>
</dbReference>
<sequence>MSEKKRRMSAAMTFIVLFGVVSLFSDMTHESANSIRGAFLSLAGASATVIGFVSGLGELVGYGLRYVFGRLTDRTRRYWPMVLFGYALDVVAVPALALVGRHGWALACALLIVQRLGKAIKKPAKDTVMSFAASQEGVGKSFAIQELLDQIGAVLGPLLLYLIMLIQHRDDTFSDYRTCFAFLAIPGAITLLLLWLTYKRFPHPENFEPEPKEYVPFRVSKRFVVYIVGISLFAFGFADYSLIVMHFSRQHLFTAAVLPLLYALAMLTDAASAFVFGWLFDRHARLSLVVSTLVAAPFAVFAFLGGDVTSLLVGGTNTGIALTCAIIGVVLWGIGMGAQESILKASVATMVPKRSRATGYGIFECCFGAAWFLGSWLLGVLYDQSLVVMVVVSVAAQLLAAIMFWWKVPKEE</sequence>
<feature type="transmembrane region" description="Helical" evidence="6">
    <location>
        <begin position="318"/>
        <end position="338"/>
    </location>
</feature>
<keyword evidence="2" id="KW-1003">Cell membrane</keyword>
<gene>
    <name evidence="8" type="ORF">FYJ73_09700</name>
</gene>
<evidence type="ECO:0000256" key="6">
    <source>
        <dbReference type="SAM" id="Phobius"/>
    </source>
</evidence>
<feature type="transmembrane region" description="Helical" evidence="6">
    <location>
        <begin position="78"/>
        <end position="97"/>
    </location>
</feature>
<feature type="transmembrane region" description="Helical" evidence="6">
    <location>
        <begin position="385"/>
        <end position="406"/>
    </location>
</feature>
<feature type="transmembrane region" description="Helical" evidence="6">
    <location>
        <begin position="359"/>
        <end position="379"/>
    </location>
</feature>
<dbReference type="Pfam" id="PF07690">
    <property type="entry name" value="MFS_1"/>
    <property type="match status" value="1"/>
</dbReference>
<dbReference type="GO" id="GO:0005886">
    <property type="term" value="C:plasma membrane"/>
    <property type="evidence" value="ECO:0007669"/>
    <property type="project" value="UniProtKB-SubCell"/>
</dbReference>
<name>A0A7K0KG83_9BACT</name>
<keyword evidence="5 6" id="KW-0472">Membrane</keyword>
<feature type="transmembrane region" description="Helical" evidence="6">
    <location>
        <begin position="253"/>
        <end position="279"/>
    </location>
</feature>
<feature type="transmembrane region" description="Helical" evidence="6">
    <location>
        <begin position="180"/>
        <end position="198"/>
    </location>
</feature>
<dbReference type="PANTHER" id="PTHR42688">
    <property type="entry name" value="CONSERVED PROTEIN"/>
    <property type="match status" value="1"/>
</dbReference>
<dbReference type="PROSITE" id="PS50850">
    <property type="entry name" value="MFS"/>
    <property type="match status" value="1"/>
</dbReference>
<evidence type="ECO:0000259" key="7">
    <source>
        <dbReference type="PROSITE" id="PS50850"/>
    </source>
</evidence>
<evidence type="ECO:0000256" key="2">
    <source>
        <dbReference type="ARBA" id="ARBA00022475"/>
    </source>
</evidence>
<evidence type="ECO:0000256" key="1">
    <source>
        <dbReference type="ARBA" id="ARBA00004651"/>
    </source>
</evidence>
<evidence type="ECO:0000256" key="4">
    <source>
        <dbReference type="ARBA" id="ARBA00022989"/>
    </source>
</evidence>
<dbReference type="SUPFAM" id="SSF103473">
    <property type="entry name" value="MFS general substrate transporter"/>
    <property type="match status" value="1"/>
</dbReference>
<proteinExistence type="predicted"/>
<comment type="caution">
    <text evidence="8">The sequence shown here is derived from an EMBL/GenBank/DDBJ whole genome shotgun (WGS) entry which is preliminary data.</text>
</comment>
<dbReference type="InterPro" id="IPR036259">
    <property type="entry name" value="MFS_trans_sf"/>
</dbReference>
<keyword evidence="3 6" id="KW-0812">Transmembrane</keyword>
<dbReference type="Gene3D" id="1.20.1250.20">
    <property type="entry name" value="MFS general substrate transporter like domains"/>
    <property type="match status" value="2"/>
</dbReference>
<dbReference type="Proteomes" id="UP000438914">
    <property type="component" value="Unassembled WGS sequence"/>
</dbReference>
<feature type="domain" description="Major facilitator superfamily (MFS) profile" evidence="7">
    <location>
        <begin position="222"/>
        <end position="412"/>
    </location>
</feature>
<feature type="transmembrane region" description="Helical" evidence="6">
    <location>
        <begin position="286"/>
        <end position="306"/>
    </location>
</feature>
<keyword evidence="9" id="KW-1185">Reference proteome</keyword>
<dbReference type="AlphaFoldDB" id="A0A7K0KG83"/>
<reference evidence="8 9" key="1">
    <citation type="submission" date="2019-08" db="EMBL/GenBank/DDBJ databases">
        <title>In-depth cultivation of the pig gut microbiome towards novel bacterial diversity and tailored functional studies.</title>
        <authorList>
            <person name="Wylensek D."/>
            <person name="Hitch T.C.A."/>
            <person name="Clavel T."/>
        </authorList>
    </citation>
    <scope>NUCLEOTIDE SEQUENCE [LARGE SCALE GENOMIC DNA]</scope>
    <source>
        <strain evidence="8 9">LKV-178-WT-2A</strain>
    </source>
</reference>
<dbReference type="GO" id="GO:0022857">
    <property type="term" value="F:transmembrane transporter activity"/>
    <property type="evidence" value="ECO:0007669"/>
    <property type="project" value="InterPro"/>
</dbReference>
<evidence type="ECO:0000313" key="9">
    <source>
        <dbReference type="Proteomes" id="UP000438914"/>
    </source>
</evidence>
<comment type="subcellular location">
    <subcellularLocation>
        <location evidence="1">Cell membrane</location>
        <topology evidence="1">Multi-pass membrane protein</topology>
    </subcellularLocation>
</comment>
<evidence type="ECO:0000313" key="8">
    <source>
        <dbReference type="EMBL" id="MST84937.1"/>
    </source>
</evidence>